<sequence>MSTEESHATLKPYLVYSDPSSASTHSFDYGSSSVRVRDPNQKVEQNFVPYTEPSAGRDNPNEHRPRFFIQHPILIKTDIHSILTPEDMSYLKERYGFPNNVVLSAPRKREKAGSVRDGWIYMPIFLHFFYLKPREEGRYTFYAQWQISLRAIKAGKKNTSSSRGNVCSIQLACLTLEFIQHGLKRLLDNRASRRIRSFQTVYRTNSRSEPTDPLWASYSAANMEKMKVRILTDAELAEKERKKKEKKAAQKASESAPNLNPEPTLDGTLVQDYRYFTEMIIKMDNAFKKKTAALNNLIATNKSLEDEDEPKKDAEPEKTPSPTKDSFMEVINADKAEGTEPIANTGEVFSTAQPNRGDLP</sequence>
<dbReference type="OrthoDB" id="1750920at2759"/>
<dbReference type="AlphaFoldDB" id="A0A8K0MRB1"/>
<name>A0A8K0MRB1_9ROSA</name>
<feature type="compositionally biased region" description="Polar residues" evidence="1">
    <location>
        <begin position="18"/>
        <end position="34"/>
    </location>
</feature>
<accession>A0A8K0MRB1</accession>
<gene>
    <name evidence="2" type="ORF">FNV43_RR00589</name>
</gene>
<feature type="region of interest" description="Disordered" evidence="1">
    <location>
        <begin position="1"/>
        <end position="34"/>
    </location>
</feature>
<evidence type="ECO:0000256" key="1">
    <source>
        <dbReference type="SAM" id="MobiDB-lite"/>
    </source>
</evidence>
<feature type="region of interest" description="Disordered" evidence="1">
    <location>
        <begin position="239"/>
        <end position="266"/>
    </location>
</feature>
<proteinExistence type="predicted"/>
<dbReference type="Proteomes" id="UP000796880">
    <property type="component" value="Unassembled WGS sequence"/>
</dbReference>
<protein>
    <submittedName>
        <fullName evidence="2">Uncharacterized protein</fullName>
    </submittedName>
</protein>
<evidence type="ECO:0000313" key="3">
    <source>
        <dbReference type="Proteomes" id="UP000796880"/>
    </source>
</evidence>
<comment type="caution">
    <text evidence="2">The sequence shown here is derived from an EMBL/GenBank/DDBJ whole genome shotgun (WGS) entry which is preliminary data.</text>
</comment>
<feature type="region of interest" description="Disordered" evidence="1">
    <location>
        <begin position="304"/>
        <end position="360"/>
    </location>
</feature>
<feature type="compositionally biased region" description="Basic and acidic residues" evidence="1">
    <location>
        <begin position="309"/>
        <end position="318"/>
    </location>
</feature>
<organism evidence="2 3">
    <name type="scientific">Rhamnella rubrinervis</name>
    <dbReference type="NCBI Taxonomy" id="2594499"/>
    <lineage>
        <taxon>Eukaryota</taxon>
        <taxon>Viridiplantae</taxon>
        <taxon>Streptophyta</taxon>
        <taxon>Embryophyta</taxon>
        <taxon>Tracheophyta</taxon>
        <taxon>Spermatophyta</taxon>
        <taxon>Magnoliopsida</taxon>
        <taxon>eudicotyledons</taxon>
        <taxon>Gunneridae</taxon>
        <taxon>Pentapetalae</taxon>
        <taxon>rosids</taxon>
        <taxon>fabids</taxon>
        <taxon>Rosales</taxon>
        <taxon>Rhamnaceae</taxon>
        <taxon>rhamnoid group</taxon>
        <taxon>Rhamneae</taxon>
        <taxon>Rhamnella</taxon>
    </lineage>
</organism>
<dbReference type="EMBL" id="VOIH02000001">
    <property type="protein sequence ID" value="KAF3455946.1"/>
    <property type="molecule type" value="Genomic_DNA"/>
</dbReference>
<keyword evidence="3" id="KW-1185">Reference proteome</keyword>
<reference evidence="2" key="1">
    <citation type="submission" date="2020-03" db="EMBL/GenBank/DDBJ databases">
        <title>A high-quality chromosome-level genome assembly of a woody plant with both climbing and erect habits, Rhamnella rubrinervis.</title>
        <authorList>
            <person name="Lu Z."/>
            <person name="Yang Y."/>
            <person name="Zhu X."/>
            <person name="Sun Y."/>
        </authorList>
    </citation>
    <scope>NUCLEOTIDE SEQUENCE</scope>
    <source>
        <strain evidence="2">BYM</strain>
        <tissue evidence="2">Leaf</tissue>
    </source>
</reference>
<evidence type="ECO:0000313" key="2">
    <source>
        <dbReference type="EMBL" id="KAF3455946.1"/>
    </source>
</evidence>